<protein>
    <submittedName>
        <fullName evidence="2">Uncharacterized protein</fullName>
    </submittedName>
</protein>
<feature type="compositionally biased region" description="Basic and acidic residues" evidence="1">
    <location>
        <begin position="29"/>
        <end position="43"/>
    </location>
</feature>
<reference evidence="2" key="2">
    <citation type="journal article" date="2015" name="Data Brief">
        <title>Shoot transcriptome of the giant reed, Arundo donax.</title>
        <authorList>
            <person name="Barrero R.A."/>
            <person name="Guerrero F.D."/>
            <person name="Moolhuijzen P."/>
            <person name="Goolsby J.A."/>
            <person name="Tidwell J."/>
            <person name="Bellgard S.E."/>
            <person name="Bellgard M.I."/>
        </authorList>
    </citation>
    <scope>NUCLEOTIDE SEQUENCE</scope>
    <source>
        <tissue evidence="2">Shoot tissue taken approximately 20 cm above the soil surface</tissue>
    </source>
</reference>
<sequence>MKLNRFSPTRSDLNTARSAVCARRSPRSCAREALREPATRAML</sequence>
<proteinExistence type="predicted"/>
<accession>A0A0A9AS13</accession>
<evidence type="ECO:0000256" key="1">
    <source>
        <dbReference type="SAM" id="MobiDB-lite"/>
    </source>
</evidence>
<dbReference type="AlphaFoldDB" id="A0A0A9AS13"/>
<organism evidence="2">
    <name type="scientific">Arundo donax</name>
    <name type="common">Giant reed</name>
    <name type="synonym">Donax arundinaceus</name>
    <dbReference type="NCBI Taxonomy" id="35708"/>
    <lineage>
        <taxon>Eukaryota</taxon>
        <taxon>Viridiplantae</taxon>
        <taxon>Streptophyta</taxon>
        <taxon>Embryophyta</taxon>
        <taxon>Tracheophyta</taxon>
        <taxon>Spermatophyta</taxon>
        <taxon>Magnoliopsida</taxon>
        <taxon>Liliopsida</taxon>
        <taxon>Poales</taxon>
        <taxon>Poaceae</taxon>
        <taxon>PACMAD clade</taxon>
        <taxon>Arundinoideae</taxon>
        <taxon>Arundineae</taxon>
        <taxon>Arundo</taxon>
    </lineage>
</organism>
<feature type="compositionally biased region" description="Polar residues" evidence="1">
    <location>
        <begin position="1"/>
        <end position="17"/>
    </location>
</feature>
<reference evidence="2" key="1">
    <citation type="submission" date="2014-09" db="EMBL/GenBank/DDBJ databases">
        <authorList>
            <person name="Magalhaes I.L.F."/>
            <person name="Oliveira U."/>
            <person name="Santos F.R."/>
            <person name="Vidigal T.H.D.A."/>
            <person name="Brescovit A.D."/>
            <person name="Santos A.J."/>
        </authorList>
    </citation>
    <scope>NUCLEOTIDE SEQUENCE</scope>
    <source>
        <tissue evidence="2">Shoot tissue taken approximately 20 cm above the soil surface</tissue>
    </source>
</reference>
<name>A0A0A9AS13_ARUDO</name>
<feature type="region of interest" description="Disordered" evidence="1">
    <location>
        <begin position="1"/>
        <end position="43"/>
    </location>
</feature>
<dbReference type="EMBL" id="GBRH01243959">
    <property type="protein sequence ID" value="JAD53936.1"/>
    <property type="molecule type" value="Transcribed_RNA"/>
</dbReference>
<evidence type="ECO:0000313" key="2">
    <source>
        <dbReference type="EMBL" id="JAD53936.1"/>
    </source>
</evidence>